<dbReference type="Gene3D" id="3.30.2400.10">
    <property type="entry name" value="Major capsid protein gp5"/>
    <property type="match status" value="1"/>
</dbReference>
<proteinExistence type="predicted"/>
<reference evidence="3 4" key="1">
    <citation type="submission" date="2020-12" db="EMBL/GenBank/DDBJ databases">
        <title>FDA dAtabase for Regulatory Grade micrObial Sequences (FDA-ARGOS): Supporting development and validation of Infectious Disease Dx tests.</title>
        <authorList>
            <person name="Sproer C."/>
            <person name="Gronow S."/>
            <person name="Severitt S."/>
            <person name="Schroder I."/>
            <person name="Tallon L."/>
            <person name="Sadzewicz L."/>
            <person name="Zhao X."/>
            <person name="Boylan J."/>
            <person name="Ott S."/>
            <person name="Bowen H."/>
            <person name="Vavikolanu K."/>
            <person name="Mehta A."/>
            <person name="Aluvathingal J."/>
            <person name="Nadendla S."/>
            <person name="Lowell S."/>
            <person name="Myers T."/>
            <person name="Yan Y."/>
            <person name="Sichtig H."/>
        </authorList>
    </citation>
    <scope>NUCLEOTIDE SEQUENCE [LARGE SCALE GENOMIC DNA]</scope>
    <source>
        <strain evidence="3 4">FDAARGOS_881</strain>
    </source>
</reference>
<dbReference type="AlphaFoldDB" id="A0A7T3E558"/>
<comment type="subcellular location">
    <subcellularLocation>
        <location evidence="1">Virion</location>
    </subcellularLocation>
</comment>
<dbReference type="InterPro" id="IPR024455">
    <property type="entry name" value="Phage_capsid"/>
</dbReference>
<sequence length="414" mass="44396">MRKSNVEPLAQLLEKRAALIARMNTAHTADDGDAFNTAENELRALDAQISRARALDAADRADQGTALNSERTPEFRSYSLARRIAASLDPSIDAGRELEIEQELARRSSQDAQGIRVPLEYFETRAAQTTGTSAAIVPEDYRPEMFTSALTAATVMQSMGATVLTGLTGNVVIPRETGSPAVGWVNENEALPTGNASFDSLSLTPHHVGAITELSRQLIMQASPAADAILRSMLSRNLALEIDRAAINGKGTGAEPRGVLNDPDVATVAYTNNDLFTLTNAMIAKADLDNVSPTRSFLGTNGVKAGAMLLRDGNNRATPLSETFHGETTRFSNQVPANLGAAKDEHGLIYGNWADFLIGIWSQLDILVNPYAESAYNKGNILIRAMATVDFGVRRPASFVKATGVKPYVIKVPA</sequence>
<protein>
    <submittedName>
        <fullName evidence="3">Phage major capsid protein</fullName>
    </submittedName>
</protein>
<evidence type="ECO:0000256" key="1">
    <source>
        <dbReference type="ARBA" id="ARBA00004328"/>
    </source>
</evidence>
<name>A0A7T3E558_SPHPI</name>
<feature type="domain" description="Phage capsid-like C-terminal" evidence="2">
    <location>
        <begin position="136"/>
        <end position="403"/>
    </location>
</feature>
<dbReference type="NCBIfam" id="TIGR01554">
    <property type="entry name" value="major_cap_HK97"/>
    <property type="match status" value="1"/>
</dbReference>
<dbReference type="InterPro" id="IPR054612">
    <property type="entry name" value="Phage_capsid-like_C"/>
</dbReference>
<dbReference type="Proteomes" id="UP000594836">
    <property type="component" value="Chromosome"/>
</dbReference>
<evidence type="ECO:0000313" key="3">
    <source>
        <dbReference type="EMBL" id="QPT09282.1"/>
    </source>
</evidence>
<dbReference type="Pfam" id="PF05065">
    <property type="entry name" value="Phage_capsid"/>
    <property type="match status" value="1"/>
</dbReference>
<evidence type="ECO:0000259" key="2">
    <source>
        <dbReference type="Pfam" id="PF05065"/>
    </source>
</evidence>
<dbReference type="EMBL" id="CP065713">
    <property type="protein sequence ID" value="QPT09282.1"/>
    <property type="molecule type" value="Genomic_DNA"/>
</dbReference>
<accession>A0A7T3E558</accession>
<organism evidence="3 4">
    <name type="scientific">Sphingomonas paucimobilis</name>
    <name type="common">Pseudomonas paucimobilis</name>
    <dbReference type="NCBI Taxonomy" id="13689"/>
    <lineage>
        <taxon>Bacteria</taxon>
        <taxon>Pseudomonadati</taxon>
        <taxon>Pseudomonadota</taxon>
        <taxon>Alphaproteobacteria</taxon>
        <taxon>Sphingomonadales</taxon>
        <taxon>Sphingomonadaceae</taxon>
        <taxon>Sphingomonas</taxon>
    </lineage>
</organism>
<dbReference type="SUPFAM" id="SSF56563">
    <property type="entry name" value="Major capsid protein gp5"/>
    <property type="match status" value="1"/>
</dbReference>
<evidence type="ECO:0000313" key="4">
    <source>
        <dbReference type="Proteomes" id="UP000594836"/>
    </source>
</evidence>
<gene>
    <name evidence="3" type="ORF">I6G38_02955</name>
</gene>